<comment type="catalytic activity">
    <reaction evidence="7 8">
        <text>an N-acyl-L-alpha-aminoacyl-tRNA + H2O = an N-acyl-L-amino acid + a tRNA + H(+)</text>
        <dbReference type="Rhea" id="RHEA:54448"/>
        <dbReference type="Rhea" id="RHEA-COMP:10123"/>
        <dbReference type="Rhea" id="RHEA-COMP:13883"/>
        <dbReference type="ChEBI" id="CHEBI:15377"/>
        <dbReference type="ChEBI" id="CHEBI:15378"/>
        <dbReference type="ChEBI" id="CHEBI:59874"/>
        <dbReference type="ChEBI" id="CHEBI:78442"/>
        <dbReference type="ChEBI" id="CHEBI:138191"/>
        <dbReference type="EC" id="3.1.1.29"/>
    </reaction>
</comment>
<keyword evidence="4 7" id="KW-0694">RNA-binding</keyword>
<feature type="site" description="Discriminates between blocked and unblocked aminoacyl-tRNA" evidence="7">
    <location>
        <position position="57"/>
    </location>
</feature>
<protein>
    <recommendedName>
        <fullName evidence="6 7">Peptidyl-tRNA hydrolase</fullName>
        <shortName evidence="7">Pth</shortName>
        <ecNumber evidence="1 7">3.1.1.29</ecNumber>
    </recommendedName>
</protein>
<evidence type="ECO:0000256" key="2">
    <source>
        <dbReference type="ARBA" id="ARBA00022555"/>
    </source>
</evidence>
<accession>A0AAP4BWA8</accession>
<comment type="subcellular location">
    <subcellularLocation>
        <location evidence="7">Cytoplasm</location>
    </subcellularLocation>
</comment>
<dbReference type="Proteomes" id="UP001243856">
    <property type="component" value="Unassembled WGS sequence"/>
</dbReference>
<dbReference type="Gene3D" id="3.40.50.1470">
    <property type="entry name" value="Peptidyl-tRNA hydrolase"/>
    <property type="match status" value="1"/>
</dbReference>
<comment type="subunit">
    <text evidence="7">Monomer.</text>
</comment>
<comment type="function">
    <text evidence="7">Hydrolyzes ribosome-free peptidyl-tRNAs (with 1 or more amino acids incorporated), which drop off the ribosome during protein synthesis, or as a result of ribosome stalling.</text>
</comment>
<dbReference type="CDD" id="cd00462">
    <property type="entry name" value="PTH"/>
    <property type="match status" value="1"/>
</dbReference>
<feature type="binding site" evidence="7">
    <location>
        <position position="113"/>
    </location>
    <ligand>
        <name>tRNA</name>
        <dbReference type="ChEBI" id="CHEBI:17843"/>
    </ligand>
</feature>
<sequence length="234" mass="24822">MNIVRNLLSKVFGRNADGDGDPVANPADGGYQRATSQQPVLNLAEVTAEWLIVGLGNPGQKYAATRHNVGYMVVDDLLAESGETLQPIKDVQAFGATIVAGKNTALVLRTASFMNNSGPAIAEVAQRLDIPAERVLLIHDELDLKEHKIRLKQGGNEAGHNGLKSTTEHLGTRDYPRVRMGVGRPGKGNDIIAWVLGPVPAGAGFDEFIATGAEAARLIVAHGLGAAQNEIHSR</sequence>
<dbReference type="InterPro" id="IPR036416">
    <property type="entry name" value="Pept_tRNA_hydro_sf"/>
</dbReference>
<evidence type="ECO:0000313" key="10">
    <source>
        <dbReference type="EMBL" id="MDK4300606.1"/>
    </source>
</evidence>
<evidence type="ECO:0000256" key="9">
    <source>
        <dbReference type="RuleBase" id="RU004320"/>
    </source>
</evidence>
<dbReference type="HAMAP" id="MF_00083">
    <property type="entry name" value="Pept_tRNA_hydro_bact"/>
    <property type="match status" value="1"/>
</dbReference>
<evidence type="ECO:0000256" key="4">
    <source>
        <dbReference type="ARBA" id="ARBA00022884"/>
    </source>
</evidence>
<reference evidence="11 13" key="1">
    <citation type="submission" date="2023-05" db="EMBL/GenBank/DDBJ databases">
        <title>Metabolic capabilities are highly conserved among human nasal-associated Corynebacterium species in pangenomic analyses.</title>
        <authorList>
            <person name="Tran T.H."/>
            <person name="Roberts A.Q."/>
            <person name="Escapa I.F."/>
            <person name="Gao W."/>
            <person name="Conlan S."/>
            <person name="Kong H."/>
            <person name="Segre J.A."/>
            <person name="Kelly M.S."/>
            <person name="Lemon K.P."/>
        </authorList>
    </citation>
    <scope>NUCLEOTIDE SEQUENCE</scope>
    <source>
        <strain evidence="11">KPL2654</strain>
        <strain evidence="10 13">KPL2811</strain>
    </source>
</reference>
<keyword evidence="2 7" id="KW-0820">tRNA-binding</keyword>
<organism evidence="11 12">
    <name type="scientific">Corynebacterium propinquum</name>
    <dbReference type="NCBI Taxonomy" id="43769"/>
    <lineage>
        <taxon>Bacteria</taxon>
        <taxon>Bacillati</taxon>
        <taxon>Actinomycetota</taxon>
        <taxon>Actinomycetes</taxon>
        <taxon>Mycobacteriales</taxon>
        <taxon>Corynebacteriaceae</taxon>
        <taxon>Corynebacterium</taxon>
    </lineage>
</organism>
<evidence type="ECO:0000256" key="8">
    <source>
        <dbReference type="RuleBase" id="RU000673"/>
    </source>
</evidence>
<evidence type="ECO:0000256" key="6">
    <source>
        <dbReference type="ARBA" id="ARBA00050038"/>
    </source>
</evidence>
<dbReference type="GO" id="GO:0072344">
    <property type="term" value="P:rescue of stalled ribosome"/>
    <property type="evidence" value="ECO:0007669"/>
    <property type="project" value="UniProtKB-UniRule"/>
</dbReference>
<evidence type="ECO:0000313" key="11">
    <source>
        <dbReference type="EMBL" id="MDK4326586.1"/>
    </source>
</evidence>
<feature type="binding site" evidence="7">
    <location>
        <position position="62"/>
    </location>
    <ligand>
        <name>tRNA</name>
        <dbReference type="ChEBI" id="CHEBI:17843"/>
    </ligand>
</feature>
<comment type="caution">
    <text evidence="11">The sequence shown here is derived from an EMBL/GenBank/DDBJ whole genome shotgun (WGS) entry which is preliminary data.</text>
</comment>
<dbReference type="PANTHER" id="PTHR17224">
    <property type="entry name" value="PEPTIDYL-TRNA HYDROLASE"/>
    <property type="match status" value="1"/>
</dbReference>
<dbReference type="PROSITE" id="PS01195">
    <property type="entry name" value="PEPT_TRNA_HYDROL_1"/>
    <property type="match status" value="1"/>
</dbReference>
<dbReference type="Pfam" id="PF01195">
    <property type="entry name" value="Pept_tRNA_hydro"/>
    <property type="match status" value="1"/>
</dbReference>
<gene>
    <name evidence="7 11" type="primary">pth</name>
    <name evidence="10" type="ORF">QPX45_04995</name>
    <name evidence="11" type="ORF">QPX54_08745</name>
</gene>
<dbReference type="EMBL" id="JASNVP010000008">
    <property type="protein sequence ID" value="MDK4326586.1"/>
    <property type="molecule type" value="Genomic_DNA"/>
</dbReference>
<name>A0AAP4BWA8_9CORY</name>
<dbReference type="GO" id="GO:0004045">
    <property type="term" value="F:peptidyl-tRNA hydrolase activity"/>
    <property type="evidence" value="ECO:0007669"/>
    <property type="project" value="UniProtKB-UniRule"/>
</dbReference>
<dbReference type="SUPFAM" id="SSF53178">
    <property type="entry name" value="Peptidyl-tRNA hydrolase-like"/>
    <property type="match status" value="1"/>
</dbReference>
<evidence type="ECO:0000256" key="3">
    <source>
        <dbReference type="ARBA" id="ARBA00022801"/>
    </source>
</evidence>
<comment type="function">
    <text evidence="7">Catalyzes the release of premature peptidyl moieties from peptidyl-tRNA molecules trapped in stalled 50S ribosomal subunits, and thus maintains levels of free tRNAs and 50S ribosomes.</text>
</comment>
<dbReference type="EC" id="3.1.1.29" evidence="1 7"/>
<keyword evidence="3 7" id="KW-0378">Hydrolase</keyword>
<proteinExistence type="inferred from homology"/>
<feature type="binding site" evidence="7">
    <location>
        <position position="161"/>
    </location>
    <ligand>
        <name>tRNA</name>
        <dbReference type="ChEBI" id="CHEBI:17843"/>
    </ligand>
</feature>
<dbReference type="NCBIfam" id="TIGR00447">
    <property type="entry name" value="pth"/>
    <property type="match status" value="1"/>
</dbReference>
<evidence type="ECO:0000256" key="1">
    <source>
        <dbReference type="ARBA" id="ARBA00013260"/>
    </source>
</evidence>
<feature type="binding site" evidence="7">
    <location>
        <position position="115"/>
    </location>
    <ligand>
        <name>tRNA</name>
        <dbReference type="ChEBI" id="CHEBI:17843"/>
    </ligand>
</feature>
<keyword evidence="13" id="KW-1185">Reference proteome</keyword>
<dbReference type="EMBL" id="JASNVK010000007">
    <property type="protein sequence ID" value="MDK4300606.1"/>
    <property type="molecule type" value="Genomic_DNA"/>
</dbReference>
<dbReference type="InterPro" id="IPR018171">
    <property type="entry name" value="Pept_tRNA_hydro_CS"/>
</dbReference>
<dbReference type="GO" id="GO:0005737">
    <property type="term" value="C:cytoplasm"/>
    <property type="evidence" value="ECO:0007669"/>
    <property type="project" value="UniProtKB-SubCell"/>
</dbReference>
<feature type="site" description="Stabilizes the basic form of H active site to accept a proton" evidence="7">
    <location>
        <position position="140"/>
    </location>
</feature>
<dbReference type="Proteomes" id="UP001226160">
    <property type="component" value="Unassembled WGS sequence"/>
</dbReference>
<evidence type="ECO:0000313" key="13">
    <source>
        <dbReference type="Proteomes" id="UP001243856"/>
    </source>
</evidence>
<feature type="active site" description="Proton acceptor" evidence="7">
    <location>
        <position position="67"/>
    </location>
</feature>
<dbReference type="RefSeq" id="WP_018121257.1">
    <property type="nucleotide sequence ID" value="NZ_CABIYR010000010.1"/>
</dbReference>
<evidence type="ECO:0000313" key="12">
    <source>
        <dbReference type="Proteomes" id="UP001226160"/>
    </source>
</evidence>
<dbReference type="InterPro" id="IPR001328">
    <property type="entry name" value="Pept_tRNA_hydro"/>
</dbReference>
<dbReference type="GeneID" id="64189092"/>
<dbReference type="GO" id="GO:0006515">
    <property type="term" value="P:protein quality control for misfolded or incompletely synthesized proteins"/>
    <property type="evidence" value="ECO:0007669"/>
    <property type="project" value="UniProtKB-UniRule"/>
</dbReference>
<dbReference type="GO" id="GO:0000049">
    <property type="term" value="F:tRNA binding"/>
    <property type="evidence" value="ECO:0007669"/>
    <property type="project" value="UniProtKB-UniRule"/>
</dbReference>
<dbReference type="PANTHER" id="PTHR17224:SF1">
    <property type="entry name" value="PEPTIDYL-TRNA HYDROLASE"/>
    <property type="match status" value="1"/>
</dbReference>
<dbReference type="AlphaFoldDB" id="A0AAP4BWA8"/>
<evidence type="ECO:0000256" key="7">
    <source>
        <dbReference type="HAMAP-Rule" id="MF_00083"/>
    </source>
</evidence>
<evidence type="ECO:0000256" key="5">
    <source>
        <dbReference type="ARBA" id="ARBA00038063"/>
    </source>
</evidence>
<comment type="similarity">
    <text evidence="5 7 9">Belongs to the PTH family.</text>
</comment>
<keyword evidence="7" id="KW-0963">Cytoplasm</keyword>